<dbReference type="InterPro" id="IPR012677">
    <property type="entry name" value="Nucleotide-bd_a/b_plait_sf"/>
</dbReference>
<dbReference type="KEGG" id="ehx:EMIHUDRAFT_50544"/>
<dbReference type="Proteomes" id="UP000013827">
    <property type="component" value="Unassembled WGS sequence"/>
</dbReference>
<evidence type="ECO:0000259" key="2">
    <source>
        <dbReference type="PROSITE" id="PS50102"/>
    </source>
</evidence>
<sequence length="63" mass="6937">GPVTRGEIPVDKERGWSKGFGFFSFPPVEVADPPLQAFPGAWMDGKEIKFEKGPPRQHTGTHS</sequence>
<organism evidence="3 4">
    <name type="scientific">Emiliania huxleyi (strain CCMP1516)</name>
    <dbReference type="NCBI Taxonomy" id="280463"/>
    <lineage>
        <taxon>Eukaryota</taxon>
        <taxon>Haptista</taxon>
        <taxon>Haptophyta</taxon>
        <taxon>Prymnesiophyceae</taxon>
        <taxon>Isochrysidales</taxon>
        <taxon>Noelaerhabdaceae</taxon>
        <taxon>Emiliania</taxon>
    </lineage>
</organism>
<evidence type="ECO:0000313" key="3">
    <source>
        <dbReference type="EnsemblProtists" id="EOD16215"/>
    </source>
</evidence>
<dbReference type="PaxDb" id="2903-EOD16215"/>
<dbReference type="RefSeq" id="XP_005768644.1">
    <property type="nucleotide sequence ID" value="XM_005768587.1"/>
</dbReference>
<keyword evidence="1" id="KW-0694">RNA-binding</keyword>
<dbReference type="InterPro" id="IPR000504">
    <property type="entry name" value="RRM_dom"/>
</dbReference>
<accession>A0A0D3IY80</accession>
<dbReference type="GeneID" id="17262365"/>
<dbReference type="InterPro" id="IPR035979">
    <property type="entry name" value="RBD_domain_sf"/>
</dbReference>
<dbReference type="HOGENOM" id="CLU_2892945_0_0_1"/>
<dbReference type="Gene3D" id="3.30.70.330">
    <property type="match status" value="1"/>
</dbReference>
<dbReference type="AlphaFoldDB" id="A0A0D3IY80"/>
<reference evidence="3" key="2">
    <citation type="submission" date="2024-10" db="UniProtKB">
        <authorList>
            <consortium name="EnsemblProtists"/>
        </authorList>
    </citation>
    <scope>IDENTIFICATION</scope>
</reference>
<dbReference type="SUPFAM" id="SSF54928">
    <property type="entry name" value="RNA-binding domain, RBD"/>
    <property type="match status" value="1"/>
</dbReference>
<evidence type="ECO:0000256" key="1">
    <source>
        <dbReference type="PROSITE-ProRule" id="PRU00176"/>
    </source>
</evidence>
<reference evidence="4" key="1">
    <citation type="journal article" date="2013" name="Nature">
        <title>Pan genome of the phytoplankton Emiliania underpins its global distribution.</title>
        <authorList>
            <person name="Read B.A."/>
            <person name="Kegel J."/>
            <person name="Klute M.J."/>
            <person name="Kuo A."/>
            <person name="Lefebvre S.C."/>
            <person name="Maumus F."/>
            <person name="Mayer C."/>
            <person name="Miller J."/>
            <person name="Monier A."/>
            <person name="Salamov A."/>
            <person name="Young J."/>
            <person name="Aguilar M."/>
            <person name="Claverie J.M."/>
            <person name="Frickenhaus S."/>
            <person name="Gonzalez K."/>
            <person name="Herman E.K."/>
            <person name="Lin Y.C."/>
            <person name="Napier J."/>
            <person name="Ogata H."/>
            <person name="Sarno A.F."/>
            <person name="Shmutz J."/>
            <person name="Schroeder D."/>
            <person name="de Vargas C."/>
            <person name="Verret F."/>
            <person name="von Dassow P."/>
            <person name="Valentin K."/>
            <person name="Van de Peer Y."/>
            <person name="Wheeler G."/>
            <person name="Dacks J.B."/>
            <person name="Delwiche C.F."/>
            <person name="Dyhrman S.T."/>
            <person name="Glockner G."/>
            <person name="John U."/>
            <person name="Richards T."/>
            <person name="Worden A.Z."/>
            <person name="Zhang X."/>
            <person name="Grigoriev I.V."/>
            <person name="Allen A.E."/>
            <person name="Bidle K."/>
            <person name="Borodovsky M."/>
            <person name="Bowler C."/>
            <person name="Brownlee C."/>
            <person name="Cock J.M."/>
            <person name="Elias M."/>
            <person name="Gladyshev V.N."/>
            <person name="Groth M."/>
            <person name="Guda C."/>
            <person name="Hadaegh A."/>
            <person name="Iglesias-Rodriguez M.D."/>
            <person name="Jenkins J."/>
            <person name="Jones B.M."/>
            <person name="Lawson T."/>
            <person name="Leese F."/>
            <person name="Lindquist E."/>
            <person name="Lobanov A."/>
            <person name="Lomsadze A."/>
            <person name="Malik S.B."/>
            <person name="Marsh M.E."/>
            <person name="Mackinder L."/>
            <person name="Mock T."/>
            <person name="Mueller-Roeber B."/>
            <person name="Pagarete A."/>
            <person name="Parker M."/>
            <person name="Probert I."/>
            <person name="Quesneville H."/>
            <person name="Raines C."/>
            <person name="Rensing S.A."/>
            <person name="Riano-Pachon D.M."/>
            <person name="Richier S."/>
            <person name="Rokitta S."/>
            <person name="Shiraiwa Y."/>
            <person name="Soanes D.M."/>
            <person name="van der Giezen M."/>
            <person name="Wahlund T.M."/>
            <person name="Williams B."/>
            <person name="Wilson W."/>
            <person name="Wolfe G."/>
            <person name="Wurch L.L."/>
        </authorList>
    </citation>
    <scope>NUCLEOTIDE SEQUENCE</scope>
</reference>
<evidence type="ECO:0000313" key="4">
    <source>
        <dbReference type="Proteomes" id="UP000013827"/>
    </source>
</evidence>
<dbReference type="EnsemblProtists" id="EOD16215">
    <property type="protein sequence ID" value="EOD16215"/>
    <property type="gene ID" value="EMIHUDRAFT_50544"/>
</dbReference>
<dbReference type="PROSITE" id="PS50102">
    <property type="entry name" value="RRM"/>
    <property type="match status" value="1"/>
</dbReference>
<proteinExistence type="predicted"/>
<keyword evidence="4" id="KW-1185">Reference proteome</keyword>
<dbReference type="GO" id="GO:0003723">
    <property type="term" value="F:RNA binding"/>
    <property type="evidence" value="ECO:0007669"/>
    <property type="project" value="UniProtKB-UniRule"/>
</dbReference>
<feature type="domain" description="RRM" evidence="2">
    <location>
        <begin position="1"/>
        <end position="55"/>
    </location>
</feature>
<protein>
    <recommendedName>
        <fullName evidence="2">RRM domain-containing protein</fullName>
    </recommendedName>
</protein>
<name>A0A0D3IY80_EMIH1</name>